<evidence type="ECO:0000259" key="5">
    <source>
        <dbReference type="PROSITE" id="PS50908"/>
    </source>
</evidence>
<feature type="domain" description="RWD" evidence="5">
    <location>
        <begin position="388"/>
        <end position="491"/>
    </location>
</feature>
<dbReference type="CDD" id="cd16692">
    <property type="entry name" value="mRING-H2-C3H3C2_WDR59"/>
    <property type="match status" value="1"/>
</dbReference>
<dbReference type="InterPro" id="IPR001680">
    <property type="entry name" value="WD40_rpt"/>
</dbReference>
<comment type="similarity">
    <text evidence="3">Belongs to the WD repeat WDR59 family.</text>
</comment>
<dbReference type="GO" id="GO:0034198">
    <property type="term" value="P:cellular response to amino acid starvation"/>
    <property type="evidence" value="ECO:0007669"/>
    <property type="project" value="TreeGrafter"/>
</dbReference>
<dbReference type="PROSITE" id="PS50082">
    <property type="entry name" value="WD_REPEATS_2"/>
    <property type="match status" value="3"/>
</dbReference>
<feature type="repeat" description="WD" evidence="4">
    <location>
        <begin position="117"/>
        <end position="152"/>
    </location>
</feature>
<dbReference type="InterPro" id="IPR049567">
    <property type="entry name" value="WDR59-like"/>
</dbReference>
<dbReference type="VEuPathDB" id="VectorBase:CSON011181"/>
<accession>A0A336LRA9</accession>
<sequence>MSNSKGFYNNMQENGVVEIENTYSTLHEDLEATAMSTDWTGKWVLLAGRRDIALQNLQRESENEEILHKFHRNSKHEVSAAEWAICENSQEYCAIATSQLIEVVTWKLGDPTLIHSLRAHTRVVTDIDWHSKIPHLLASCSVDTFTHLWDLRDPRKPILSLSAVCMSGATQVGFNRVSGNLIATAHDGDLRIWDQRKGSCPVQYITAHLARIHGINWSHEHETRLTTASQDGTVKYFDINHPRKAEAIIDIKSPVWRARYTPFSNGLVTVITNLERGENSLLLWSNSRQNNAVCSFVGHKDVVLDFAWRPQRNQNEAERELISWSRDQTLRVWKVSKQLQSMCASDYFDRDDEADQFDEFMHENSPNSPGKEQNIAPIVPQSSCGLYHEFSLLNTNIPHIDVQETDASKRKAQVKITANGHIVLLLVTFPLGYPDINAPPEFTYCPGTSLDANLSATLMKKIKLTAYERVRKGRPCLEQCLRTLVTALKKSSSGSEKGHMRLQSPRLEGALSGALHDACVPFPKTSGARFCHVNMLVTFSCPLNKRNIGLKPQNTTPRALSALSGGYLGNVMGTKPMLYAQRDASTSALYTDKLTRQRKVSQRFVNASLVIYDVSKILPIQKDLALNYKILATDKLKMCQYNLGVAQELEIPRPDLVQYWSMAEILASEIENIQADHALIPTTKIFASNLLQSLVTTALKNFDVQMATMICCAFGQFSACVSNNNNNLNNQALLPRVSSNLDTTETEFRYQALQSNSDPTTPSDTWSLVSSATTAINALDIKSPLNDFDATTSSLTMLESTLNAQIDLNFMPADNKSQLYDHFKLCYADILNRWQLLVPKTQVLKYLSSHTIAQTNHSPANTMEAGFCFECGNCRNNNKCLPPACMKCKKYLLKCTFCRLPVKGMANLCLKCGHGGHTEHLMHWFEKSDVCASGCGCYCLLEESNFY</sequence>
<reference evidence="6" key="1">
    <citation type="submission" date="2018-07" db="EMBL/GenBank/DDBJ databases">
        <authorList>
            <person name="Quirk P.G."/>
            <person name="Krulwich T.A."/>
        </authorList>
    </citation>
    <scope>NUCLEOTIDE SEQUENCE</scope>
</reference>
<evidence type="ECO:0000256" key="4">
    <source>
        <dbReference type="PROSITE-ProRule" id="PRU00221"/>
    </source>
</evidence>
<feature type="repeat" description="WD" evidence="4">
    <location>
        <begin position="296"/>
        <end position="336"/>
    </location>
</feature>
<keyword evidence="1 4" id="KW-0853">WD repeat</keyword>
<evidence type="ECO:0000313" key="6">
    <source>
        <dbReference type="EMBL" id="SSX18937.1"/>
    </source>
</evidence>
<proteinExistence type="inferred from homology"/>
<evidence type="ECO:0000256" key="3">
    <source>
        <dbReference type="ARBA" id="ARBA00038452"/>
    </source>
</evidence>
<dbReference type="Pfam" id="PF17120">
    <property type="entry name" value="zf-RING_16"/>
    <property type="match status" value="1"/>
</dbReference>
<dbReference type="GO" id="GO:0005774">
    <property type="term" value="C:vacuolar membrane"/>
    <property type="evidence" value="ECO:0007669"/>
    <property type="project" value="TreeGrafter"/>
</dbReference>
<evidence type="ECO:0000256" key="2">
    <source>
        <dbReference type="ARBA" id="ARBA00022737"/>
    </source>
</evidence>
<dbReference type="SMART" id="SM00320">
    <property type="entry name" value="WD40"/>
    <property type="match status" value="4"/>
</dbReference>
<dbReference type="InterPro" id="IPR006575">
    <property type="entry name" value="RWD_dom"/>
</dbReference>
<dbReference type="SUPFAM" id="SSF50978">
    <property type="entry name" value="WD40 repeat-like"/>
    <property type="match status" value="1"/>
</dbReference>
<dbReference type="PANTHER" id="PTHR46170">
    <property type="entry name" value="GATOR COMPLEX PROTEIN WDR59"/>
    <property type="match status" value="1"/>
</dbReference>
<dbReference type="InterPro" id="IPR049566">
    <property type="entry name" value="WDR59_RTC1-like_RING_Znf"/>
</dbReference>
<dbReference type="PANTHER" id="PTHR46170:SF1">
    <property type="entry name" value="GATOR COMPLEX PROTEIN WDR59"/>
    <property type="match status" value="1"/>
</dbReference>
<dbReference type="OMA" id="HRRETCL"/>
<dbReference type="InterPro" id="IPR036322">
    <property type="entry name" value="WD40_repeat_dom_sf"/>
</dbReference>
<name>A0A336LRA9_CULSO</name>
<dbReference type="PROSITE" id="PS50908">
    <property type="entry name" value="RWD"/>
    <property type="match status" value="1"/>
</dbReference>
<feature type="repeat" description="WD" evidence="4">
    <location>
        <begin position="205"/>
        <end position="247"/>
    </location>
</feature>
<dbReference type="EMBL" id="UFQT01000047">
    <property type="protein sequence ID" value="SSX18937.1"/>
    <property type="molecule type" value="Genomic_DNA"/>
</dbReference>
<dbReference type="GO" id="GO:1904263">
    <property type="term" value="P:positive regulation of TORC1 signaling"/>
    <property type="evidence" value="ECO:0007669"/>
    <property type="project" value="TreeGrafter"/>
</dbReference>
<dbReference type="GO" id="GO:0035591">
    <property type="term" value="F:signaling adaptor activity"/>
    <property type="evidence" value="ECO:0007669"/>
    <property type="project" value="TreeGrafter"/>
</dbReference>
<dbReference type="Pfam" id="PF00400">
    <property type="entry name" value="WD40"/>
    <property type="match status" value="2"/>
</dbReference>
<keyword evidence="2" id="KW-0677">Repeat</keyword>
<dbReference type="Gene3D" id="2.130.10.10">
    <property type="entry name" value="YVTN repeat-like/Quinoprotein amine dehydrogenase"/>
    <property type="match status" value="2"/>
</dbReference>
<protein>
    <submittedName>
        <fullName evidence="6">CSON011181 protein</fullName>
    </submittedName>
</protein>
<dbReference type="AlphaFoldDB" id="A0A336LRA9"/>
<dbReference type="GO" id="GO:0035859">
    <property type="term" value="C:Seh1-associated complex"/>
    <property type="evidence" value="ECO:0007669"/>
    <property type="project" value="TreeGrafter"/>
</dbReference>
<dbReference type="PROSITE" id="PS00678">
    <property type="entry name" value="WD_REPEATS_1"/>
    <property type="match status" value="1"/>
</dbReference>
<dbReference type="InterPro" id="IPR039456">
    <property type="entry name" value="WDR59_mRING-H2-C3H3C2"/>
</dbReference>
<evidence type="ECO:0000256" key="1">
    <source>
        <dbReference type="ARBA" id="ARBA00022574"/>
    </source>
</evidence>
<dbReference type="InterPro" id="IPR019775">
    <property type="entry name" value="WD40_repeat_CS"/>
</dbReference>
<gene>
    <name evidence="6" type="primary">CSON011181</name>
</gene>
<dbReference type="InterPro" id="IPR015943">
    <property type="entry name" value="WD40/YVTN_repeat-like_dom_sf"/>
</dbReference>
<organism evidence="6">
    <name type="scientific">Culicoides sonorensis</name>
    <name type="common">Biting midge</name>
    <dbReference type="NCBI Taxonomy" id="179676"/>
    <lineage>
        <taxon>Eukaryota</taxon>
        <taxon>Metazoa</taxon>
        <taxon>Ecdysozoa</taxon>
        <taxon>Arthropoda</taxon>
        <taxon>Hexapoda</taxon>
        <taxon>Insecta</taxon>
        <taxon>Pterygota</taxon>
        <taxon>Neoptera</taxon>
        <taxon>Endopterygota</taxon>
        <taxon>Diptera</taxon>
        <taxon>Nematocera</taxon>
        <taxon>Chironomoidea</taxon>
        <taxon>Ceratopogonidae</taxon>
        <taxon>Ceratopogoninae</taxon>
        <taxon>Culicoides</taxon>
        <taxon>Monoculicoides</taxon>
    </lineage>
</organism>